<dbReference type="Pfam" id="PF00106">
    <property type="entry name" value="adh_short"/>
    <property type="match status" value="1"/>
</dbReference>
<dbReference type="InterPro" id="IPR020904">
    <property type="entry name" value="Sc_DH/Rdtase_CS"/>
</dbReference>
<name>A0A2W5N6S3_9BACT</name>
<dbReference type="PANTHER" id="PTHR42901">
    <property type="entry name" value="ALCOHOL DEHYDROGENASE"/>
    <property type="match status" value="1"/>
</dbReference>
<comment type="caution">
    <text evidence="4">The sequence shown here is derived from an EMBL/GenBank/DDBJ whole genome shotgun (WGS) entry which is preliminary data.</text>
</comment>
<dbReference type="InterPro" id="IPR036291">
    <property type="entry name" value="NAD(P)-bd_dom_sf"/>
</dbReference>
<dbReference type="EMBL" id="QFQB01000006">
    <property type="protein sequence ID" value="PZQ48258.1"/>
    <property type="molecule type" value="Genomic_DNA"/>
</dbReference>
<reference evidence="4 5" key="1">
    <citation type="submission" date="2017-08" db="EMBL/GenBank/DDBJ databases">
        <title>Infants hospitalized years apart are colonized by the same room-sourced microbial strains.</title>
        <authorList>
            <person name="Brooks B."/>
            <person name="Olm M.R."/>
            <person name="Firek B.A."/>
            <person name="Baker R."/>
            <person name="Thomas B.C."/>
            <person name="Morowitz M.J."/>
            <person name="Banfield J.F."/>
        </authorList>
    </citation>
    <scope>NUCLEOTIDE SEQUENCE [LARGE SCALE GENOMIC DNA]</scope>
    <source>
        <strain evidence="4">S2_005_002_R2_29</strain>
    </source>
</reference>
<sequence length="257" mass="27718">MAEYPSYNPEIVLITGATGDFGKAFAARFAAIGSKLILHGRDKEKTESLCAQYPNAHPIVFDMTDKTAMKNAIASLPADFKNIDLLVNNAGLALGLDKAQDADPDDWERMIDVDVKALTLMTSLVLKGMTERKRGHIVNIGSTAGNYAYMGGNVYGAAKAFVKQFSLNLRADLVGTKVRVTNVEPGQVETQFSTVRFKGDTDKAKAVYAGAQSLTAEDVAETVFWAATLPAHFNVNRVEIMPTCQSFAGLSVERTGS</sequence>
<dbReference type="PRINTS" id="PR00081">
    <property type="entry name" value="GDHRDH"/>
</dbReference>
<keyword evidence="2" id="KW-0560">Oxidoreductase</keyword>
<evidence type="ECO:0000256" key="3">
    <source>
        <dbReference type="RuleBase" id="RU000363"/>
    </source>
</evidence>
<comment type="similarity">
    <text evidence="1 3">Belongs to the short-chain dehydrogenases/reductases (SDR) family.</text>
</comment>
<evidence type="ECO:0000256" key="2">
    <source>
        <dbReference type="ARBA" id="ARBA00023002"/>
    </source>
</evidence>
<dbReference type="AlphaFoldDB" id="A0A2W5N6S3"/>
<dbReference type="PANTHER" id="PTHR42901:SF1">
    <property type="entry name" value="ALCOHOL DEHYDROGENASE"/>
    <property type="match status" value="1"/>
</dbReference>
<gene>
    <name evidence="4" type="ORF">DI551_01865</name>
</gene>
<dbReference type="FunFam" id="3.40.50.720:FF:000047">
    <property type="entry name" value="NADP-dependent L-serine/L-allo-threonine dehydrogenase"/>
    <property type="match status" value="1"/>
</dbReference>
<proteinExistence type="inferred from homology"/>
<dbReference type="InterPro" id="IPR002347">
    <property type="entry name" value="SDR_fam"/>
</dbReference>
<dbReference type="GO" id="GO:0016616">
    <property type="term" value="F:oxidoreductase activity, acting on the CH-OH group of donors, NAD or NADP as acceptor"/>
    <property type="evidence" value="ECO:0007669"/>
    <property type="project" value="UniProtKB-ARBA"/>
</dbReference>
<dbReference type="PROSITE" id="PS00061">
    <property type="entry name" value="ADH_SHORT"/>
    <property type="match status" value="1"/>
</dbReference>
<evidence type="ECO:0000313" key="5">
    <source>
        <dbReference type="Proteomes" id="UP000249417"/>
    </source>
</evidence>
<accession>A0A2W5N6S3</accession>
<organism evidence="4 5">
    <name type="scientific">Micavibrio aeruginosavorus</name>
    <dbReference type="NCBI Taxonomy" id="349221"/>
    <lineage>
        <taxon>Bacteria</taxon>
        <taxon>Pseudomonadati</taxon>
        <taxon>Bdellovibrionota</taxon>
        <taxon>Bdellovibrionia</taxon>
        <taxon>Bdellovibrionales</taxon>
        <taxon>Pseudobdellovibrionaceae</taxon>
        <taxon>Micavibrio</taxon>
    </lineage>
</organism>
<dbReference type="PRINTS" id="PR00080">
    <property type="entry name" value="SDRFAMILY"/>
</dbReference>
<dbReference type="Proteomes" id="UP000249417">
    <property type="component" value="Unassembled WGS sequence"/>
</dbReference>
<dbReference type="SUPFAM" id="SSF51735">
    <property type="entry name" value="NAD(P)-binding Rossmann-fold domains"/>
    <property type="match status" value="1"/>
</dbReference>
<dbReference type="Gene3D" id="3.40.50.720">
    <property type="entry name" value="NAD(P)-binding Rossmann-like Domain"/>
    <property type="match status" value="1"/>
</dbReference>
<evidence type="ECO:0000313" key="4">
    <source>
        <dbReference type="EMBL" id="PZQ48258.1"/>
    </source>
</evidence>
<protein>
    <submittedName>
        <fullName evidence="4">NAD(P)-dependent oxidoreductase</fullName>
    </submittedName>
</protein>
<evidence type="ECO:0000256" key="1">
    <source>
        <dbReference type="ARBA" id="ARBA00006484"/>
    </source>
</evidence>